<feature type="compositionally biased region" description="Basic and acidic residues" evidence="1">
    <location>
        <begin position="49"/>
        <end position="62"/>
    </location>
</feature>
<proteinExistence type="predicted"/>
<feature type="region of interest" description="Disordered" evidence="1">
    <location>
        <begin position="49"/>
        <end position="68"/>
    </location>
</feature>
<evidence type="ECO:0000256" key="1">
    <source>
        <dbReference type="SAM" id="MobiDB-lite"/>
    </source>
</evidence>
<sequence>MSLDEFEQYYREMMGNALNQLQRVTLLSSNLQGTVEEISVSLQQLSRTTEEFISDQRQKPDDEPGSES</sequence>
<comment type="caution">
    <text evidence="2">The sequence shown here is derived from an EMBL/GenBank/DDBJ whole genome shotgun (WGS) entry which is preliminary data.</text>
</comment>
<evidence type="ECO:0000313" key="3">
    <source>
        <dbReference type="Proteomes" id="UP000481033"/>
    </source>
</evidence>
<reference evidence="2 3" key="1">
    <citation type="journal article" date="2020" name="Microb. Ecol.">
        <title>Ecogenomics of the Marine Benthic Filamentous Cyanobacterium Adonisia.</title>
        <authorList>
            <person name="Walter J.M."/>
            <person name="Coutinho F.H."/>
            <person name="Leomil L."/>
            <person name="Hargreaves P.I."/>
            <person name="Campeao M.E."/>
            <person name="Vieira V.V."/>
            <person name="Silva B.S."/>
            <person name="Fistarol G.O."/>
            <person name="Salomon P.S."/>
            <person name="Sawabe T."/>
            <person name="Mino S."/>
            <person name="Hosokawa M."/>
            <person name="Miyashita H."/>
            <person name="Maruyama F."/>
            <person name="van Verk M.C."/>
            <person name="Dutilh B.E."/>
            <person name="Thompson C.C."/>
            <person name="Thompson F.L."/>
        </authorList>
    </citation>
    <scope>NUCLEOTIDE SEQUENCE [LARGE SCALE GENOMIC DNA]</scope>
    <source>
        <strain evidence="2 3">CCMR0081</strain>
    </source>
</reference>
<gene>
    <name evidence="2" type="ORF">DXZ20_01270</name>
</gene>
<dbReference type="AlphaFoldDB" id="A0A6M0RDI6"/>
<name>A0A6M0RDI6_9CYAN</name>
<dbReference type="EMBL" id="QXHD01000003">
    <property type="protein sequence ID" value="NEZ54349.1"/>
    <property type="molecule type" value="Genomic_DNA"/>
</dbReference>
<dbReference type="Proteomes" id="UP000481033">
    <property type="component" value="Unassembled WGS sequence"/>
</dbReference>
<accession>A0A6M0RDI6</accession>
<organism evidence="2 3">
    <name type="scientific">Adonisia turfae CCMR0081</name>
    <dbReference type="NCBI Taxonomy" id="2292702"/>
    <lineage>
        <taxon>Bacteria</taxon>
        <taxon>Bacillati</taxon>
        <taxon>Cyanobacteriota</taxon>
        <taxon>Adonisia</taxon>
        <taxon>Adonisia turfae</taxon>
    </lineage>
</organism>
<protein>
    <submittedName>
        <fullName evidence="2">Uncharacterized protein</fullName>
    </submittedName>
</protein>
<dbReference type="RefSeq" id="WP_163659700.1">
    <property type="nucleotide sequence ID" value="NZ_QXHD01000003.1"/>
</dbReference>
<keyword evidence="3" id="KW-1185">Reference proteome</keyword>
<evidence type="ECO:0000313" key="2">
    <source>
        <dbReference type="EMBL" id="NEZ54349.1"/>
    </source>
</evidence>